<dbReference type="InterPro" id="IPR001387">
    <property type="entry name" value="Cro/C1-type_HTH"/>
</dbReference>
<dbReference type="PROSITE" id="PS50943">
    <property type="entry name" value="HTH_CROC1"/>
    <property type="match status" value="1"/>
</dbReference>
<keyword evidence="4" id="KW-1185">Reference proteome</keyword>
<dbReference type="PANTHER" id="PTHR46558:SF4">
    <property type="entry name" value="DNA-BIDING PHAGE PROTEIN"/>
    <property type="match status" value="1"/>
</dbReference>
<dbReference type="PANTHER" id="PTHR46558">
    <property type="entry name" value="TRACRIPTIONAL REGULATORY PROTEIN-RELATED-RELATED"/>
    <property type="match status" value="1"/>
</dbReference>
<dbReference type="Proteomes" id="UP000422108">
    <property type="component" value="Chromosome"/>
</dbReference>
<proteinExistence type="predicted"/>
<evidence type="ECO:0000313" key="3">
    <source>
        <dbReference type="EMBL" id="BBO89863.1"/>
    </source>
</evidence>
<dbReference type="EMBL" id="AP021879">
    <property type="protein sequence ID" value="BBO89863.1"/>
    <property type="molecule type" value="Genomic_DNA"/>
</dbReference>
<dbReference type="CDD" id="cd00093">
    <property type="entry name" value="HTH_XRE"/>
    <property type="match status" value="1"/>
</dbReference>
<dbReference type="SUPFAM" id="SSF47413">
    <property type="entry name" value="lambda repressor-like DNA-binding domains"/>
    <property type="match status" value="1"/>
</dbReference>
<dbReference type="RefSeq" id="WP_197743329.1">
    <property type="nucleotide sequence ID" value="NZ_AP021879.1"/>
</dbReference>
<evidence type="ECO:0000259" key="2">
    <source>
        <dbReference type="PROSITE" id="PS50943"/>
    </source>
</evidence>
<dbReference type="Gene3D" id="1.10.260.40">
    <property type="entry name" value="lambda repressor-like DNA-binding domains"/>
    <property type="match status" value="1"/>
</dbReference>
<dbReference type="SMART" id="SM00530">
    <property type="entry name" value="HTH_XRE"/>
    <property type="match status" value="1"/>
</dbReference>
<feature type="domain" description="HTH cro/C1-type" evidence="2">
    <location>
        <begin position="21"/>
        <end position="64"/>
    </location>
</feature>
<dbReference type="GO" id="GO:0003677">
    <property type="term" value="F:DNA binding"/>
    <property type="evidence" value="ECO:0007669"/>
    <property type="project" value="UniProtKB-KW"/>
</dbReference>
<keyword evidence="1" id="KW-0238">DNA-binding</keyword>
<name>A0A5K8AAX1_9BACT</name>
<reference evidence="3 4" key="1">
    <citation type="submission" date="2019-11" db="EMBL/GenBank/DDBJ databases">
        <title>Comparative genomics of hydrocarbon-degrading Desulfosarcina strains.</title>
        <authorList>
            <person name="Watanabe M."/>
            <person name="Kojima H."/>
            <person name="Fukui M."/>
        </authorList>
    </citation>
    <scope>NUCLEOTIDE SEQUENCE [LARGE SCALE GENOMIC DNA]</scope>
    <source>
        <strain evidence="4">oXyS1</strain>
    </source>
</reference>
<evidence type="ECO:0000313" key="4">
    <source>
        <dbReference type="Proteomes" id="UP000422108"/>
    </source>
</evidence>
<organism evidence="3 4">
    <name type="scientific">Desulfosarcina ovata subsp. ovata</name>
    <dbReference type="NCBI Taxonomy" id="2752305"/>
    <lineage>
        <taxon>Bacteria</taxon>
        <taxon>Pseudomonadati</taxon>
        <taxon>Thermodesulfobacteriota</taxon>
        <taxon>Desulfobacteria</taxon>
        <taxon>Desulfobacterales</taxon>
        <taxon>Desulfosarcinaceae</taxon>
        <taxon>Desulfosarcina</taxon>
    </lineage>
</organism>
<dbReference type="Pfam" id="PF01381">
    <property type="entry name" value="HTH_3"/>
    <property type="match status" value="1"/>
</dbReference>
<evidence type="ECO:0000256" key="1">
    <source>
        <dbReference type="ARBA" id="ARBA00023125"/>
    </source>
</evidence>
<gene>
    <name evidence="3" type="ORF">DSCOOX_30430</name>
</gene>
<dbReference type="AlphaFoldDB" id="A0A5K8AAX1"/>
<dbReference type="InterPro" id="IPR010982">
    <property type="entry name" value="Lambda_DNA-bd_dom_sf"/>
</dbReference>
<accession>A0A5K8AAX1</accession>
<sequence length="78" mass="8832">MMNTGKNTMPKTEENELARKIRGLRSKLGLTQEQFAAKVGVTFSTVNRWESGKSKPSPLAMQQIHKLQRYIQEKGGLK</sequence>
<protein>
    <recommendedName>
        <fullName evidence="2">HTH cro/C1-type domain-containing protein</fullName>
    </recommendedName>
</protein>